<dbReference type="PANTHER" id="PTHR34385">
    <property type="entry name" value="D-ALANYL-D-ALANINE CARBOXYPEPTIDASE"/>
    <property type="match status" value="1"/>
</dbReference>
<dbReference type="InterPro" id="IPR044060">
    <property type="entry name" value="Bacterial_rp_domain"/>
</dbReference>
<dbReference type="InterPro" id="IPR009045">
    <property type="entry name" value="Zn_M74/Hedgehog-like"/>
</dbReference>
<evidence type="ECO:0000259" key="3">
    <source>
        <dbReference type="Pfam" id="PF18998"/>
    </source>
</evidence>
<dbReference type="InterPro" id="IPR003709">
    <property type="entry name" value="VanY-like_core_dom"/>
</dbReference>
<dbReference type="EMBL" id="CP058559">
    <property type="protein sequence ID" value="QNO13961.1"/>
    <property type="molecule type" value="Genomic_DNA"/>
</dbReference>
<feature type="transmembrane region" description="Helical" evidence="1">
    <location>
        <begin position="9"/>
        <end position="27"/>
    </location>
</feature>
<evidence type="ECO:0000313" key="5">
    <source>
        <dbReference type="Proteomes" id="UP000516160"/>
    </source>
</evidence>
<accession>A0A7G9W5J9</accession>
<dbReference type="SUPFAM" id="SSF55166">
    <property type="entry name" value="Hedgehog/DD-peptidase"/>
    <property type="match status" value="1"/>
</dbReference>
<evidence type="ECO:0000256" key="1">
    <source>
        <dbReference type="SAM" id="Phobius"/>
    </source>
</evidence>
<dbReference type="InterPro" id="IPR058193">
    <property type="entry name" value="VanY/YodJ_core_dom"/>
</dbReference>
<reference evidence="4 5" key="1">
    <citation type="submission" date="2020-07" db="EMBL/GenBank/DDBJ databases">
        <title>Alkalicella. sp. LB2 genome.</title>
        <authorList>
            <person name="Postec A."/>
            <person name="Quemeneur M."/>
        </authorList>
    </citation>
    <scope>NUCLEOTIDE SEQUENCE [LARGE SCALE GENOMIC DNA]</scope>
    <source>
        <strain evidence="4 5">LB2</strain>
    </source>
</reference>
<dbReference type="PANTHER" id="PTHR34385:SF1">
    <property type="entry name" value="PEPTIDOGLYCAN L-ALANYL-D-GLUTAMATE ENDOPEPTIDASE CWLK"/>
    <property type="match status" value="1"/>
</dbReference>
<keyword evidence="5" id="KW-1185">Reference proteome</keyword>
<feature type="domain" description="Bacterial repeat" evidence="3">
    <location>
        <begin position="58"/>
        <end position="119"/>
    </location>
</feature>
<sequence length="330" mass="37956">MGKITREKVVLLTVVLVLVISSIFIRYKLAINPVNLLQGLNIWETQEKVVDIEVNPSQNLGGTVDGGGRYEIGEEVTIVANPHSNYNFVGWEENGEIVSQREEYKFYCEQDTYIQAVFKLDYDKIGDSVFIDGSYLLALVTKDTNIGNYHPDDLVELPKHVLARPQWSYFLRQEAAEQLEKMWTDAKAQNITLYVASAFRSYETQQQVFGENVVKYGEKIANQRSARPGESEHQLGTAVDFSEDSEGRLVQSFEDTQAGKWLKDNAYKYGFAMSYPEGYEDVTGYIYEPWHYRYIGVDSAKQWYNSNKPLSEFLKQHPQRFVRNNERASN</sequence>
<dbReference type="AlphaFoldDB" id="A0A7G9W5J9"/>
<dbReference type="CDD" id="cd14852">
    <property type="entry name" value="LD-carboxypeptidase"/>
    <property type="match status" value="1"/>
</dbReference>
<name>A0A7G9W5J9_ALKCA</name>
<dbReference type="InterPro" id="IPR052179">
    <property type="entry name" value="DD-CPase-like"/>
</dbReference>
<dbReference type="Pfam" id="PF18998">
    <property type="entry name" value="Flg_new_2"/>
    <property type="match status" value="1"/>
</dbReference>
<gene>
    <name evidence="4" type="ORF">HYG86_03835</name>
</gene>
<dbReference type="Gene3D" id="3.30.1380.10">
    <property type="match status" value="1"/>
</dbReference>
<dbReference type="Proteomes" id="UP000516160">
    <property type="component" value="Chromosome"/>
</dbReference>
<keyword evidence="1" id="KW-1133">Transmembrane helix</keyword>
<dbReference type="RefSeq" id="WP_213167624.1">
    <property type="nucleotide sequence ID" value="NZ_CP058559.1"/>
</dbReference>
<dbReference type="GO" id="GO:0006508">
    <property type="term" value="P:proteolysis"/>
    <property type="evidence" value="ECO:0007669"/>
    <property type="project" value="InterPro"/>
</dbReference>
<keyword evidence="1" id="KW-0472">Membrane</keyword>
<proteinExistence type="predicted"/>
<keyword evidence="1" id="KW-0812">Transmembrane</keyword>
<dbReference type="GO" id="GO:0008233">
    <property type="term" value="F:peptidase activity"/>
    <property type="evidence" value="ECO:0007669"/>
    <property type="project" value="InterPro"/>
</dbReference>
<organism evidence="4 5">
    <name type="scientific">Alkalicella caledoniensis</name>
    <dbReference type="NCBI Taxonomy" id="2731377"/>
    <lineage>
        <taxon>Bacteria</taxon>
        <taxon>Bacillati</taxon>
        <taxon>Bacillota</taxon>
        <taxon>Clostridia</taxon>
        <taxon>Eubacteriales</taxon>
        <taxon>Proteinivoracaceae</taxon>
        <taxon>Alkalicella</taxon>
    </lineage>
</organism>
<evidence type="ECO:0000259" key="2">
    <source>
        <dbReference type="Pfam" id="PF02557"/>
    </source>
</evidence>
<protein>
    <submittedName>
        <fullName evidence="4">M15 family metallopeptidase</fullName>
    </submittedName>
</protein>
<dbReference type="KEGG" id="acae:HYG86_03835"/>
<feature type="domain" description="D-alanyl-D-alanine carboxypeptidase-like core" evidence="2">
    <location>
        <begin position="171"/>
        <end position="296"/>
    </location>
</feature>
<evidence type="ECO:0000313" key="4">
    <source>
        <dbReference type="EMBL" id="QNO13961.1"/>
    </source>
</evidence>
<dbReference type="Pfam" id="PF02557">
    <property type="entry name" value="VanY"/>
    <property type="match status" value="1"/>
</dbReference>